<dbReference type="AlphaFoldDB" id="A0A1H7VU73"/>
<reference evidence="2 3" key="1">
    <citation type="submission" date="2016-10" db="EMBL/GenBank/DDBJ databases">
        <authorList>
            <person name="de Groot N.N."/>
        </authorList>
    </citation>
    <scope>NUCLEOTIDE SEQUENCE [LARGE SCALE GENOMIC DNA]</scope>
    <source>
        <strain evidence="2 3">DSM 21039</strain>
    </source>
</reference>
<dbReference type="RefSeq" id="WP_089913248.1">
    <property type="nucleotide sequence ID" value="NZ_FOBB01000003.1"/>
</dbReference>
<evidence type="ECO:0000313" key="2">
    <source>
        <dbReference type="EMBL" id="SEM12811.1"/>
    </source>
</evidence>
<keyword evidence="3" id="KW-1185">Reference proteome</keyword>
<dbReference type="Proteomes" id="UP000198984">
    <property type="component" value="Unassembled WGS sequence"/>
</dbReference>
<dbReference type="STRING" id="573321.SAMN04488505_103449"/>
<dbReference type="EMBL" id="FOBB01000003">
    <property type="protein sequence ID" value="SEM12811.1"/>
    <property type="molecule type" value="Genomic_DNA"/>
</dbReference>
<organism evidence="2 3">
    <name type="scientific">Chitinophaga rupis</name>
    <dbReference type="NCBI Taxonomy" id="573321"/>
    <lineage>
        <taxon>Bacteria</taxon>
        <taxon>Pseudomonadati</taxon>
        <taxon>Bacteroidota</taxon>
        <taxon>Chitinophagia</taxon>
        <taxon>Chitinophagales</taxon>
        <taxon>Chitinophagaceae</taxon>
        <taxon>Chitinophaga</taxon>
    </lineage>
</organism>
<protein>
    <submittedName>
        <fullName evidence="2">Uncharacterized protein</fullName>
    </submittedName>
</protein>
<proteinExistence type="predicted"/>
<sequence>MSNPFKKISNTSKETAKKWDNTKDEAALQTVTCPQCAAPRPVNTNIGTCAYCGFKFMNIELTIKPGKP</sequence>
<evidence type="ECO:0000256" key="1">
    <source>
        <dbReference type="SAM" id="MobiDB-lite"/>
    </source>
</evidence>
<accession>A0A1H7VU73</accession>
<evidence type="ECO:0000313" key="3">
    <source>
        <dbReference type="Proteomes" id="UP000198984"/>
    </source>
</evidence>
<feature type="region of interest" description="Disordered" evidence="1">
    <location>
        <begin position="1"/>
        <end position="21"/>
    </location>
</feature>
<dbReference type="OrthoDB" id="1149873at2"/>
<gene>
    <name evidence="2" type="ORF">SAMN04488505_103449</name>
</gene>
<name>A0A1H7VU73_9BACT</name>
<feature type="compositionally biased region" description="Polar residues" evidence="1">
    <location>
        <begin position="1"/>
        <end position="13"/>
    </location>
</feature>